<reference evidence="4" key="1">
    <citation type="journal article" date="2015" name="Genome Announc.">
        <title>Draft genome sequence of Talaromyces cellulolyticus strain Y-94, a source of lignocellulosic biomass-degrading enzymes.</title>
        <authorList>
            <person name="Fujii T."/>
            <person name="Koike H."/>
            <person name="Sawayama S."/>
            <person name="Yano S."/>
            <person name="Inoue H."/>
        </authorList>
    </citation>
    <scope>NUCLEOTIDE SEQUENCE [LARGE SCALE GENOMIC DNA]</scope>
    <source>
        <strain evidence="4">Y-94</strain>
    </source>
</reference>
<evidence type="ECO:0000259" key="2">
    <source>
        <dbReference type="PROSITE" id="PS50235"/>
    </source>
</evidence>
<evidence type="ECO:0000313" key="3">
    <source>
        <dbReference type="EMBL" id="GAM35654.1"/>
    </source>
</evidence>
<dbReference type="CDD" id="cd02659">
    <property type="entry name" value="peptidase_C19C"/>
    <property type="match status" value="1"/>
</dbReference>
<dbReference type="GO" id="GO:0005634">
    <property type="term" value="C:nucleus"/>
    <property type="evidence" value="ECO:0007669"/>
    <property type="project" value="TreeGrafter"/>
</dbReference>
<name>A0A6V8H3G6_TALPI</name>
<dbReference type="PROSITE" id="PS50235">
    <property type="entry name" value="USP_3"/>
    <property type="match status" value="1"/>
</dbReference>
<accession>A0A6V8H3G6</accession>
<dbReference type="PANTHER" id="PTHR24006">
    <property type="entry name" value="UBIQUITIN CARBOXYL-TERMINAL HYDROLASE"/>
    <property type="match status" value="1"/>
</dbReference>
<dbReference type="InterPro" id="IPR001394">
    <property type="entry name" value="Peptidase_C19_UCH"/>
</dbReference>
<dbReference type="PROSITE" id="PS00973">
    <property type="entry name" value="USP_2"/>
    <property type="match status" value="1"/>
</dbReference>
<dbReference type="SUPFAM" id="SSF54001">
    <property type="entry name" value="Cysteine proteinases"/>
    <property type="match status" value="1"/>
</dbReference>
<dbReference type="Gene3D" id="3.90.70.10">
    <property type="entry name" value="Cysteine proteinases"/>
    <property type="match status" value="1"/>
</dbReference>
<feature type="compositionally biased region" description="Basic and acidic residues" evidence="1">
    <location>
        <begin position="44"/>
        <end position="55"/>
    </location>
</feature>
<feature type="compositionally biased region" description="Polar residues" evidence="1">
    <location>
        <begin position="57"/>
        <end position="92"/>
    </location>
</feature>
<feature type="domain" description="USP" evidence="2">
    <location>
        <begin position="1602"/>
        <end position="1930"/>
    </location>
</feature>
<dbReference type="InterPro" id="IPR028889">
    <property type="entry name" value="USP"/>
</dbReference>
<feature type="region of interest" description="Disordered" evidence="1">
    <location>
        <begin position="1"/>
        <end position="103"/>
    </location>
</feature>
<protein>
    <recommendedName>
        <fullName evidence="2">USP domain-containing protein</fullName>
    </recommendedName>
</protein>
<dbReference type="GO" id="GO:0004843">
    <property type="term" value="F:cysteine-type deubiquitinase activity"/>
    <property type="evidence" value="ECO:0007669"/>
    <property type="project" value="InterPro"/>
</dbReference>
<dbReference type="InterPro" id="IPR038765">
    <property type="entry name" value="Papain-like_cys_pep_sf"/>
</dbReference>
<dbReference type="GO" id="GO:0016579">
    <property type="term" value="P:protein deubiquitination"/>
    <property type="evidence" value="ECO:0007669"/>
    <property type="project" value="InterPro"/>
</dbReference>
<feature type="region of interest" description="Disordered" evidence="1">
    <location>
        <begin position="2500"/>
        <end position="2526"/>
    </location>
</feature>
<keyword evidence="4" id="KW-1185">Reference proteome</keyword>
<gene>
    <name evidence="3" type="ORF">TCE0_017f04149</name>
</gene>
<proteinExistence type="predicted"/>
<dbReference type="EMBL" id="DF933813">
    <property type="protein sequence ID" value="GAM35654.1"/>
    <property type="molecule type" value="Genomic_DNA"/>
</dbReference>
<evidence type="ECO:0000313" key="4">
    <source>
        <dbReference type="Proteomes" id="UP000053095"/>
    </source>
</evidence>
<comment type="caution">
    <text evidence="3">The sequence shown here is derived from an EMBL/GenBank/DDBJ whole genome shotgun (WGS) entry which is preliminary data.</text>
</comment>
<dbReference type="GO" id="GO:0005829">
    <property type="term" value="C:cytosol"/>
    <property type="evidence" value="ECO:0007669"/>
    <property type="project" value="TreeGrafter"/>
</dbReference>
<dbReference type="InterPro" id="IPR050164">
    <property type="entry name" value="Peptidase_C19"/>
</dbReference>
<dbReference type="Proteomes" id="UP000053095">
    <property type="component" value="Unassembled WGS sequence"/>
</dbReference>
<dbReference type="Pfam" id="PF00443">
    <property type="entry name" value="UCH"/>
    <property type="match status" value="1"/>
</dbReference>
<dbReference type="PANTHER" id="PTHR24006:SF827">
    <property type="entry name" value="UBIQUITIN CARBOXYL-TERMINAL HYDROLASE 34"/>
    <property type="match status" value="1"/>
</dbReference>
<sequence length="2526" mass="287013">MAGTPLGSSSISTPPTALIPEDPTRSYDEQMEDLSSQTTRKRPRLDSGADSRESMSTEESPVQQPASPKTPNDQELTSSQPLSSRVTINMKSPPQPGVSVQDISSVQEFPREENGIELDTTVITIPQPEDTIMAGAQSSTAISISSSPSRSPEIEVAEVEDMDQDPNTSRWRPLGEAVQEQSSAGIVQVHEQFSLVDHFPKLHGNPDLRESLEETVGIIEKALHHDYTILSLVKQWLAGCVDNLSQVTLETIREDPDREFWEDFPTIVEGLLRRQVAFNQNQGPGLLTFLEEFFLDFGQLALHMLRLDINYLTVVSQSPSMQPSECISRGYVQCLAWLLQVQNIPFFRALLRVYQSKAMDLVAQVCDHMAEAPMNVLSNISEYISILLPLLPRFPQLAQSLLPAVAVVSNLLETRTERRKIGADEKFINSPIMNQTIRDSYPLFRKLDEAYQHAVTKKAPWLTSDISENLSRHINTALRVYCDFDASFATKLAEDLSINMPETTDEESALIVINAWKFNTLKRHIMDGRMELRVWGTEAMQVDLVNIWRQKIQSNPDGVDVPLVQYLLKFLRDIQIIEYIVGVGSHPQIISRGGNIVGFFIVTNTYTDADTDTLWKAVTDGQDQRTVGEVLTMLGRTVVMHPSTSHALLYLSSKLLELPISRFDQRMIEFCDLLFRTMREKFEENQAADPLETSHLDSTPLRVCVRLIRESNSCPDISDEQKVTLQRFAGGQLQQLLNLGMSESDKRDVYERCIQDIGERNEFASGSIQALNALIPTTFDSQEIRALATDYELTALIIMEFEQFWASIFEVSDRFSQNAVLSRVHFLGRLIDKVPDTITPELSDTLWTKIFMAGHIESARSSLWEMLCRVTKICVAPNPFIERCLHHYLPSVSPANYSQEIISFAEHAVQYEIRFNPPPVAAENEIITLPGMDRIWHFILTAPPNTIEGRATNFAIEVYLDHGLIRRAPASAAEATHISLVDRCVDQIKSAASTLKGSNGTANSEDDAMVTVPSEEEVASAGLKLSRSLLFLQQLLQGLRSRPQYSPPQSQAPELPERIGRGDPIEISYQSFQESKQSRVSTLRIGSLCTAAELVNRLTRVTGFNKFSVIYGGQKINLLENPELTVQDLNFKGLLIIRKIPDGTETATAGRRQSLTLVDSEILKHFDDLYDLLDLDDRYAHEIYDFLIVFPPQERVKEMVRVESNTEDKLFPMEKPYKLLYSVKALSTCLREDLLETEHPSSFVAHSTQVLVSALTRPEMSVNRDDCIRLLFARHLLECLLLCLSVKTTEALVLTNAEAFVGQLLFFIKAAQNADPSRFSELDIQKLICHSIAVLIDASIRHQDFWNVTKQHAHLDELIFSLLLDEKRQLIRRQVAEKITATCNISSASKKPESVDASNGDIPNRPDDSTIIDIISTIWDAFVQNMQKTVRFAKQSQEYFSAATWVFRSVAERGPQNVDFSEYVSKWSESMLSHDTEEFVGREPVDHVILGFARLLRLCLEVAVKRDTTINAAVLIDSLVNNYLFPDLSEPSDTEVIKPRIPVMNEETREELYKILYLLARQEENFGRVVDLMNDLIPRDYTYNTTWAIDRLKAIRSPEGYAGLKNLSNTCYLNSLFTQLFMNVGFRDFMLQVALDDPEASQKLLSETKKIFGNMQESWCKYVDPEGAVCSIRTYDNEPIDVNVQMDVDEFYNLLFDRWEAQITNPEAKKRFRSFYGGQLVQQIKSKECEHISERLEPFSAIQCDIKGKANLEESLQAYVEGEIMQGDNKYSCTSCGRHVDAVKRACLKEIPDNLIFHLKRFDFDMLTMMRSKINDEFQFPERIDMTPYKVEYLSDSNMQLEEDVFELVGVLVHSGTAESGHYYSYIRERPTAGTKKLWVEFNDADVTSFDPSKIAEQCFGGSNDYHGPAMGHTRFGKVWNAYMLFYQRVSRMDSERDLYKPVMKDAPVHVPLPLDLGNHIAMENEIFIRTYCLLDPYHAYFIRCLLQLSKEYVISGSVVASRLQKTTIYVAMDTVEQLIAKARDTPEFDRIMPELKRTLQETPKGALRVIKWIRDRDTGLRNLILKAPQPVRSVSVKIFIMALVRVHELAGDETLNDSERIKWQSKCSNCWQYIVTGLSNLWPILHTASRSWDDYFEFLAILTTLPSPQINVLLDNGFLLKCLEIIWLDREDSKNLKLQYPNYYRLLERGRKFSHRKMMELLAQLLRYIDFSLSPTPDDEPRTTSDGRYSLNITESSFIFELGRVNNGELVFMKKILQHQINPVAIRSILSLLIDADPQAKLTQPIIKVLEDGLRASPAQLCSPYLEAALVFCSRSPSEQQVIDIIDYIAKGVESIGESGGREHINFFSNIISCHNERIEKDDAWFTEKVVERVPEWAPTLLIYQDRVVKNVTFDLLRNALFSQDRDDLGDEYRSFYYKVARELGQACVEVLRKTYLTGEGQTVESKVVDNIRVVIAHCLRTYFDESDADDAEFMHQAEAVLGAIEQLSVDVPEEIASASDFASPEDWDEQSGMGSDSEYGMATP</sequence>
<organism evidence="3 4">
    <name type="scientific">Talaromyces pinophilus</name>
    <name type="common">Penicillium pinophilum</name>
    <dbReference type="NCBI Taxonomy" id="128442"/>
    <lineage>
        <taxon>Eukaryota</taxon>
        <taxon>Fungi</taxon>
        <taxon>Dikarya</taxon>
        <taxon>Ascomycota</taxon>
        <taxon>Pezizomycotina</taxon>
        <taxon>Eurotiomycetes</taxon>
        <taxon>Eurotiomycetidae</taxon>
        <taxon>Eurotiales</taxon>
        <taxon>Trichocomaceae</taxon>
        <taxon>Talaromyces</taxon>
        <taxon>Talaromyces sect. Talaromyces</taxon>
    </lineage>
</organism>
<evidence type="ECO:0000256" key="1">
    <source>
        <dbReference type="SAM" id="MobiDB-lite"/>
    </source>
</evidence>
<dbReference type="Pfam" id="PF12030">
    <property type="entry name" value="DUF3517"/>
    <property type="match status" value="1"/>
</dbReference>
<dbReference type="FunFam" id="3.90.70.10:FF:000136">
    <property type="entry name" value="Ubiquitin C-terminal hydrolase, putative"/>
    <property type="match status" value="1"/>
</dbReference>
<dbReference type="InterPro" id="IPR021905">
    <property type="entry name" value="DUF3517"/>
</dbReference>
<feature type="compositionally biased region" description="Polar residues" evidence="1">
    <location>
        <begin position="1"/>
        <end position="15"/>
    </location>
</feature>
<dbReference type="InterPro" id="IPR018200">
    <property type="entry name" value="USP_CS"/>
</dbReference>